<reference evidence="7 8" key="1">
    <citation type="submission" date="2020-03" db="EMBL/GenBank/DDBJ databases">
        <title>WGS of the type strain of Planosporangium spp.</title>
        <authorList>
            <person name="Thawai C."/>
        </authorList>
    </citation>
    <scope>NUCLEOTIDE SEQUENCE [LARGE SCALE GENOMIC DNA]</scope>
    <source>
        <strain evidence="7 8">TBRC 5610</strain>
    </source>
</reference>
<dbReference type="SMART" id="SM00304">
    <property type="entry name" value="HAMP"/>
    <property type="match status" value="1"/>
</dbReference>
<gene>
    <name evidence="7" type="ORF">HC031_23520</name>
</gene>
<keyword evidence="5" id="KW-0472">Membrane</keyword>
<dbReference type="EMBL" id="JAATVY010000020">
    <property type="protein sequence ID" value="NJC72665.1"/>
    <property type="molecule type" value="Genomic_DNA"/>
</dbReference>
<dbReference type="PANTHER" id="PTHR43531:SF11">
    <property type="entry name" value="METHYL-ACCEPTING CHEMOTAXIS PROTEIN 3"/>
    <property type="match status" value="1"/>
</dbReference>
<protein>
    <submittedName>
        <fullName evidence="7">Methyl-accepting chemotaxis protein</fullName>
    </submittedName>
</protein>
<dbReference type="PROSITE" id="PS50885">
    <property type="entry name" value="HAMP"/>
    <property type="match status" value="1"/>
</dbReference>
<evidence type="ECO:0000259" key="6">
    <source>
        <dbReference type="PROSITE" id="PS50885"/>
    </source>
</evidence>
<proteinExistence type="inferred from homology"/>
<evidence type="ECO:0000313" key="8">
    <source>
        <dbReference type="Proteomes" id="UP000722989"/>
    </source>
</evidence>
<evidence type="ECO:0000256" key="2">
    <source>
        <dbReference type="ARBA" id="ARBA00022692"/>
    </source>
</evidence>
<comment type="caution">
    <text evidence="7">The sequence shown here is derived from an EMBL/GenBank/DDBJ whole genome shotgun (WGS) entry which is preliminary data.</text>
</comment>
<evidence type="ECO:0000256" key="1">
    <source>
        <dbReference type="ARBA" id="ARBA00022500"/>
    </source>
</evidence>
<accession>A0ABX0Y5I6</accession>
<dbReference type="InterPro" id="IPR051310">
    <property type="entry name" value="MCP_chemotaxis"/>
</dbReference>
<sequence length="388" mass="41654">MGLALRLRLMVSGAVVAAILTIAGMVVLVNQVSHQYAGLLSGAVRQSQDARAMEVAFKKQVQEWKDILLRGADPADLQTYSQQFTAQEKAVQALAAKLTDEVTDPGVSSEVDRFRDQHSVLSAKYRNAYQAFVASKGLDIKAADTAVRGQDRGPTDLIEKIVSDLSAQQQRVLADTNRRVREEQLIVVGGGAALILAVLIGLYFASRGIAEPVRTATSVLGDIASGDLTVSMTGTYNDEFEAIKDSINTAVEDLNAGLNRVVAGADRVADTSRFVESVGEQLIQSAQITRVSLNVIEQAVRGIDTAGGPANLARQLAEVRHALGAMATIADRNVRAAEDARRATSELRTNSDNLQRLVATYRLKPVETPAWVNERPRTPVAEIAAAAR</sequence>
<evidence type="ECO:0000256" key="3">
    <source>
        <dbReference type="ARBA" id="ARBA00022989"/>
    </source>
</evidence>
<dbReference type="Pfam" id="PF18947">
    <property type="entry name" value="HAMP_2"/>
    <property type="match status" value="1"/>
</dbReference>
<keyword evidence="1" id="KW-0145">Chemotaxis</keyword>
<dbReference type="SUPFAM" id="SSF158472">
    <property type="entry name" value="HAMP domain-like"/>
    <property type="match status" value="1"/>
</dbReference>
<comment type="similarity">
    <text evidence="4">Belongs to the methyl-accepting chemotaxis (MCP) protein family.</text>
</comment>
<keyword evidence="8" id="KW-1185">Reference proteome</keyword>
<evidence type="ECO:0000256" key="4">
    <source>
        <dbReference type="ARBA" id="ARBA00029447"/>
    </source>
</evidence>
<evidence type="ECO:0000256" key="5">
    <source>
        <dbReference type="SAM" id="Phobius"/>
    </source>
</evidence>
<name>A0ABX0Y5I6_9ACTN</name>
<dbReference type="InterPro" id="IPR003660">
    <property type="entry name" value="HAMP_dom"/>
</dbReference>
<keyword evidence="2 5" id="KW-0812">Transmembrane</keyword>
<dbReference type="PANTHER" id="PTHR43531">
    <property type="entry name" value="PROTEIN ICFG"/>
    <property type="match status" value="1"/>
</dbReference>
<feature type="transmembrane region" description="Helical" evidence="5">
    <location>
        <begin position="185"/>
        <end position="205"/>
    </location>
</feature>
<evidence type="ECO:0000313" key="7">
    <source>
        <dbReference type="EMBL" id="NJC72665.1"/>
    </source>
</evidence>
<organism evidence="7 8">
    <name type="scientific">Planosporangium thailandense</name>
    <dbReference type="NCBI Taxonomy" id="765197"/>
    <lineage>
        <taxon>Bacteria</taxon>
        <taxon>Bacillati</taxon>
        <taxon>Actinomycetota</taxon>
        <taxon>Actinomycetes</taxon>
        <taxon>Micromonosporales</taxon>
        <taxon>Micromonosporaceae</taxon>
        <taxon>Planosporangium</taxon>
    </lineage>
</organism>
<feature type="transmembrane region" description="Helical" evidence="5">
    <location>
        <begin position="6"/>
        <end position="29"/>
    </location>
</feature>
<dbReference type="Proteomes" id="UP000722989">
    <property type="component" value="Unassembled WGS sequence"/>
</dbReference>
<keyword evidence="3 5" id="KW-1133">Transmembrane helix</keyword>
<feature type="domain" description="HAMP" evidence="6">
    <location>
        <begin position="207"/>
        <end position="259"/>
    </location>
</feature>
<dbReference type="RefSeq" id="WP_167927572.1">
    <property type="nucleotide sequence ID" value="NZ_JAATVY010000020.1"/>
</dbReference>
<dbReference type="Gene3D" id="1.10.287.950">
    <property type="entry name" value="Methyl-accepting chemotaxis protein"/>
    <property type="match status" value="1"/>
</dbReference>